<dbReference type="PANTHER" id="PTHR30336">
    <property type="entry name" value="INNER MEMBRANE PROTEIN, PROBABLE PERMEASE"/>
    <property type="match status" value="1"/>
</dbReference>
<dbReference type="GO" id="GO:0005886">
    <property type="term" value="C:plasma membrane"/>
    <property type="evidence" value="ECO:0007669"/>
    <property type="project" value="UniProtKB-SubCell"/>
</dbReference>
<dbReference type="InterPro" id="IPR051599">
    <property type="entry name" value="Cell_Envelope_Assoc"/>
</dbReference>
<proteinExistence type="predicted"/>
<name>A0AAV2VZB4_9VIBR</name>
<feature type="region of interest" description="Disordered" evidence="8">
    <location>
        <begin position="220"/>
        <end position="244"/>
    </location>
</feature>
<evidence type="ECO:0000256" key="4">
    <source>
        <dbReference type="ARBA" id="ARBA00022692"/>
    </source>
</evidence>
<evidence type="ECO:0000256" key="1">
    <source>
        <dbReference type="ARBA" id="ARBA00004377"/>
    </source>
</evidence>
<keyword evidence="5 9" id="KW-1133">Transmembrane helix</keyword>
<evidence type="ECO:0000259" key="10">
    <source>
        <dbReference type="Pfam" id="PF02698"/>
    </source>
</evidence>
<feature type="domain" description="DUF218" evidence="10">
    <location>
        <begin position="58"/>
        <end position="195"/>
    </location>
</feature>
<dbReference type="InterPro" id="IPR003848">
    <property type="entry name" value="DUF218"/>
</dbReference>
<evidence type="ECO:0000256" key="9">
    <source>
        <dbReference type="SAM" id="Phobius"/>
    </source>
</evidence>
<comment type="function">
    <text evidence="7">Participates in the barrier function of the cell envelope.</text>
</comment>
<dbReference type="EMBL" id="CAOF01000194">
    <property type="protein sequence ID" value="CCO50038.1"/>
    <property type="molecule type" value="Genomic_DNA"/>
</dbReference>
<feature type="transmembrane region" description="Helical" evidence="9">
    <location>
        <begin position="12"/>
        <end position="35"/>
    </location>
</feature>
<keyword evidence="3" id="KW-0997">Cell inner membrane</keyword>
<reference evidence="11 12" key="1">
    <citation type="journal article" date="2013" name="ISME J.">
        <title>Comparative genomics of pathogenic lineages of Vibrio nigripulchritudo identifies virulence-associated traits.</title>
        <authorList>
            <person name="Goudenege D."/>
            <person name="Labreuche Y."/>
            <person name="Krin E."/>
            <person name="Ansquer D."/>
            <person name="Mangenot S."/>
            <person name="Calteau A."/>
            <person name="Medigue C."/>
            <person name="Mazel D."/>
            <person name="Polz M.F."/>
            <person name="Le Roux F."/>
        </authorList>
    </citation>
    <scope>NUCLEOTIDE SEQUENCE [LARGE SCALE GENOMIC DNA]</scope>
    <source>
        <strain evidence="11 12">SOn1</strain>
    </source>
</reference>
<organism evidence="11 12">
    <name type="scientific">Vibrio nigripulchritudo SOn1</name>
    <dbReference type="NCBI Taxonomy" id="1238450"/>
    <lineage>
        <taxon>Bacteria</taxon>
        <taxon>Pseudomonadati</taxon>
        <taxon>Pseudomonadota</taxon>
        <taxon>Gammaproteobacteria</taxon>
        <taxon>Vibrionales</taxon>
        <taxon>Vibrionaceae</taxon>
        <taxon>Vibrio</taxon>
    </lineage>
</organism>
<evidence type="ECO:0000313" key="11">
    <source>
        <dbReference type="EMBL" id="CCO50038.1"/>
    </source>
</evidence>
<comment type="subcellular location">
    <subcellularLocation>
        <location evidence="1">Cell inner membrane</location>
        <topology evidence="1">Single-pass membrane protein</topology>
    </subcellularLocation>
</comment>
<evidence type="ECO:0000256" key="3">
    <source>
        <dbReference type="ARBA" id="ARBA00022519"/>
    </source>
</evidence>
<dbReference type="RefSeq" id="WP_022613959.1">
    <property type="nucleotide sequence ID" value="NZ_LK391965.1"/>
</dbReference>
<feature type="compositionally biased region" description="Polar residues" evidence="8">
    <location>
        <begin position="231"/>
        <end position="244"/>
    </location>
</feature>
<keyword evidence="4 9" id="KW-0812">Transmembrane</keyword>
<keyword evidence="2" id="KW-1003">Cell membrane</keyword>
<accession>A0AAV2VZB4</accession>
<keyword evidence="6 9" id="KW-0472">Membrane</keyword>
<dbReference type="CDD" id="cd06259">
    <property type="entry name" value="YdcF-like"/>
    <property type="match status" value="1"/>
</dbReference>
<dbReference type="Proteomes" id="UP000018211">
    <property type="component" value="Unassembled WGS sequence"/>
</dbReference>
<evidence type="ECO:0000313" key="12">
    <source>
        <dbReference type="Proteomes" id="UP000018211"/>
    </source>
</evidence>
<evidence type="ECO:0000256" key="5">
    <source>
        <dbReference type="ARBA" id="ARBA00022989"/>
    </source>
</evidence>
<evidence type="ECO:0000256" key="6">
    <source>
        <dbReference type="ARBA" id="ARBA00023136"/>
    </source>
</evidence>
<evidence type="ECO:0000256" key="2">
    <source>
        <dbReference type="ARBA" id="ARBA00022475"/>
    </source>
</evidence>
<dbReference type="PANTHER" id="PTHR30336:SF0">
    <property type="entry name" value="PROTEIN SANA"/>
    <property type="match status" value="1"/>
</dbReference>
<dbReference type="Pfam" id="PF02698">
    <property type="entry name" value="DUF218"/>
    <property type="match status" value="1"/>
</dbReference>
<dbReference type="AlphaFoldDB" id="A0AAV2VZB4"/>
<gene>
    <name evidence="11" type="primary">sanA</name>
    <name evidence="11" type="ORF">VIBNISOn1_970058</name>
</gene>
<evidence type="ECO:0000256" key="7">
    <source>
        <dbReference type="ARBA" id="ARBA00037355"/>
    </source>
</evidence>
<comment type="caution">
    <text evidence="11">The sequence shown here is derived from an EMBL/GenBank/DDBJ whole genome shotgun (WGS) entry which is preliminary data.</text>
</comment>
<protein>
    <submittedName>
        <fullName evidence="11">Protein sanA</fullName>
    </submittedName>
</protein>
<sequence length="244" mass="27632">MLKLSSFPKVWLWLKKAFLIAFVSAFTLSVALILVDRWVSWQTQDKIYYEAESLPNHDVAMVLGTSKYIGKKLNDFYTNRISTAIQLFQDNKVTSYLLSGDNAHRSYNEPWTMKRDLLKAGVPEDAIYLDYAGFRTLDSVVRAKEIFEADDFIIITQAFHCERALYIADYHDINAVCLAVPGPEGTSGWFVRLREVLARANALVDLYIIDKQPKFLGPKVPIENIEGPQKPSESISGATPTDTE</sequence>
<evidence type="ECO:0000256" key="8">
    <source>
        <dbReference type="SAM" id="MobiDB-lite"/>
    </source>
</evidence>